<dbReference type="PANTHER" id="PTHR14155">
    <property type="entry name" value="RING FINGER DOMAIN-CONTAINING"/>
    <property type="match status" value="1"/>
</dbReference>
<comment type="caution">
    <text evidence="10">The sequence shown here is derived from an EMBL/GenBank/DDBJ whole genome shotgun (WGS) entry which is preliminary data.</text>
</comment>
<dbReference type="SMART" id="SM00184">
    <property type="entry name" value="RING"/>
    <property type="match status" value="1"/>
</dbReference>
<name>A0A833QHA0_9POAL</name>
<keyword evidence="11" id="KW-1185">Reference proteome</keyword>
<evidence type="ECO:0000256" key="8">
    <source>
        <dbReference type="SAM" id="Phobius"/>
    </source>
</evidence>
<evidence type="ECO:0000256" key="7">
    <source>
        <dbReference type="PROSITE-ProRule" id="PRU00175"/>
    </source>
</evidence>
<gene>
    <name evidence="10" type="ORF">FCM35_KLT12738</name>
</gene>
<evidence type="ECO:0000259" key="9">
    <source>
        <dbReference type="PROSITE" id="PS50089"/>
    </source>
</evidence>
<evidence type="ECO:0000256" key="6">
    <source>
        <dbReference type="ARBA" id="ARBA00024209"/>
    </source>
</evidence>
<dbReference type="InterPro" id="IPR001841">
    <property type="entry name" value="Znf_RING"/>
</dbReference>
<comment type="catalytic activity">
    <reaction evidence="1">
        <text>S-ubiquitinyl-[E2 ubiquitin-conjugating enzyme]-L-cysteine + [acceptor protein]-L-lysine = [E2 ubiquitin-conjugating enzyme]-L-cysteine + N(6)-ubiquitinyl-[acceptor protein]-L-lysine.</text>
        <dbReference type="EC" id="2.3.2.27"/>
    </reaction>
</comment>
<keyword evidence="5" id="KW-0862">Zinc</keyword>
<evidence type="ECO:0000313" key="11">
    <source>
        <dbReference type="Proteomes" id="UP000623129"/>
    </source>
</evidence>
<feature type="domain" description="RING-type" evidence="9">
    <location>
        <begin position="98"/>
        <end position="140"/>
    </location>
</feature>
<organism evidence="10 11">
    <name type="scientific">Carex littledalei</name>
    <dbReference type="NCBI Taxonomy" id="544730"/>
    <lineage>
        <taxon>Eukaryota</taxon>
        <taxon>Viridiplantae</taxon>
        <taxon>Streptophyta</taxon>
        <taxon>Embryophyta</taxon>
        <taxon>Tracheophyta</taxon>
        <taxon>Spermatophyta</taxon>
        <taxon>Magnoliopsida</taxon>
        <taxon>Liliopsida</taxon>
        <taxon>Poales</taxon>
        <taxon>Cyperaceae</taxon>
        <taxon>Cyperoideae</taxon>
        <taxon>Cariceae</taxon>
        <taxon>Carex</taxon>
        <taxon>Carex subgen. Euthyceras</taxon>
    </lineage>
</organism>
<dbReference type="Gene3D" id="3.30.40.10">
    <property type="entry name" value="Zinc/RING finger domain, C3HC4 (zinc finger)"/>
    <property type="match status" value="1"/>
</dbReference>
<dbReference type="PANTHER" id="PTHR14155:SF627">
    <property type="entry name" value="OS06G0192800 PROTEIN"/>
    <property type="match status" value="1"/>
</dbReference>
<feature type="transmembrane region" description="Helical" evidence="8">
    <location>
        <begin position="25"/>
        <end position="46"/>
    </location>
</feature>
<dbReference type="PROSITE" id="PS50089">
    <property type="entry name" value="ZF_RING_2"/>
    <property type="match status" value="1"/>
</dbReference>
<reference evidence="10" key="1">
    <citation type="submission" date="2020-01" db="EMBL/GenBank/DDBJ databases">
        <title>Genome sequence of Kobresia littledalei, the first chromosome-level genome in the family Cyperaceae.</title>
        <authorList>
            <person name="Qu G."/>
        </authorList>
    </citation>
    <scope>NUCLEOTIDE SEQUENCE</scope>
    <source>
        <strain evidence="10">C.B.Clarke</strain>
        <tissue evidence="10">Leaf</tissue>
    </source>
</reference>
<dbReference type="Proteomes" id="UP000623129">
    <property type="component" value="Unassembled WGS sequence"/>
</dbReference>
<proteinExistence type="inferred from homology"/>
<dbReference type="AlphaFoldDB" id="A0A833QHA0"/>
<keyword evidence="8" id="KW-0812">Transmembrane</keyword>
<keyword evidence="8" id="KW-1133">Transmembrane helix</keyword>
<dbReference type="EC" id="2.3.2.27" evidence="2"/>
<dbReference type="GO" id="GO:0008270">
    <property type="term" value="F:zinc ion binding"/>
    <property type="evidence" value="ECO:0007669"/>
    <property type="project" value="UniProtKB-KW"/>
</dbReference>
<sequence>MSNPNNTNPYNETTKYASELHGRGLSLIVAASVILFLLIFFFILLWQHKKQQRGMNSTNRDISVMDVECQMASQAAMEIPSLPVFAPLPTDTTELRDCSVCLSEIGDSSNGRLLPACGHAFHKECIDLWFRYRSTCPVCRADILREPCVDQKVQPKDV</sequence>
<keyword evidence="4 7" id="KW-0863">Zinc-finger</keyword>
<accession>A0A833QHA0</accession>
<dbReference type="GO" id="GO:0061630">
    <property type="term" value="F:ubiquitin protein ligase activity"/>
    <property type="evidence" value="ECO:0007669"/>
    <property type="project" value="UniProtKB-EC"/>
</dbReference>
<dbReference type="EMBL" id="SWLB01000024">
    <property type="protein sequence ID" value="KAF3322749.1"/>
    <property type="molecule type" value="Genomic_DNA"/>
</dbReference>
<evidence type="ECO:0000256" key="5">
    <source>
        <dbReference type="ARBA" id="ARBA00022833"/>
    </source>
</evidence>
<dbReference type="InterPro" id="IPR053238">
    <property type="entry name" value="RING-H2_zinc_finger"/>
</dbReference>
<dbReference type="Pfam" id="PF13639">
    <property type="entry name" value="zf-RING_2"/>
    <property type="match status" value="1"/>
</dbReference>
<keyword evidence="8" id="KW-0472">Membrane</keyword>
<dbReference type="GO" id="GO:0016567">
    <property type="term" value="P:protein ubiquitination"/>
    <property type="evidence" value="ECO:0007669"/>
    <property type="project" value="UniProtKB-UniPathway"/>
</dbReference>
<comment type="similarity">
    <text evidence="6">Belongs to the RING-type zinc finger family. ATL subfamily.</text>
</comment>
<evidence type="ECO:0000256" key="4">
    <source>
        <dbReference type="ARBA" id="ARBA00022771"/>
    </source>
</evidence>
<dbReference type="OrthoDB" id="8062037at2759"/>
<evidence type="ECO:0000313" key="10">
    <source>
        <dbReference type="EMBL" id="KAF3322749.1"/>
    </source>
</evidence>
<evidence type="ECO:0000256" key="3">
    <source>
        <dbReference type="ARBA" id="ARBA00022723"/>
    </source>
</evidence>
<dbReference type="UniPathway" id="UPA00143"/>
<evidence type="ECO:0000256" key="2">
    <source>
        <dbReference type="ARBA" id="ARBA00012483"/>
    </source>
</evidence>
<protein>
    <recommendedName>
        <fullName evidence="2">RING-type E3 ubiquitin transferase</fullName>
        <ecNumber evidence="2">2.3.2.27</ecNumber>
    </recommendedName>
</protein>
<keyword evidence="3" id="KW-0479">Metal-binding</keyword>
<evidence type="ECO:0000256" key="1">
    <source>
        <dbReference type="ARBA" id="ARBA00000900"/>
    </source>
</evidence>
<dbReference type="SUPFAM" id="SSF57850">
    <property type="entry name" value="RING/U-box"/>
    <property type="match status" value="1"/>
</dbReference>
<dbReference type="InterPro" id="IPR013083">
    <property type="entry name" value="Znf_RING/FYVE/PHD"/>
</dbReference>